<name>A0A381ZIF5_9ZZZZ</name>
<reference evidence="1" key="1">
    <citation type="submission" date="2018-05" db="EMBL/GenBank/DDBJ databases">
        <authorList>
            <person name="Lanie J.A."/>
            <person name="Ng W.-L."/>
            <person name="Kazmierczak K.M."/>
            <person name="Andrzejewski T.M."/>
            <person name="Davidsen T.M."/>
            <person name="Wayne K.J."/>
            <person name="Tettelin H."/>
            <person name="Glass J.I."/>
            <person name="Rusch D."/>
            <person name="Podicherti R."/>
            <person name="Tsui H.-C.T."/>
            <person name="Winkler M.E."/>
        </authorList>
    </citation>
    <scope>NUCLEOTIDE SEQUENCE</scope>
</reference>
<accession>A0A381ZIF5</accession>
<dbReference type="InterPro" id="IPR005534">
    <property type="entry name" value="Curli_assmbl/transp-comp_CsgG"/>
</dbReference>
<dbReference type="AlphaFoldDB" id="A0A381ZIF5"/>
<dbReference type="GO" id="GO:0030288">
    <property type="term" value="C:outer membrane-bounded periplasmic space"/>
    <property type="evidence" value="ECO:0007669"/>
    <property type="project" value="InterPro"/>
</dbReference>
<evidence type="ECO:0000313" key="1">
    <source>
        <dbReference type="EMBL" id="SVA89055.1"/>
    </source>
</evidence>
<gene>
    <name evidence="1" type="ORF">METZ01_LOCUS141909</name>
</gene>
<dbReference type="Pfam" id="PF03783">
    <property type="entry name" value="CsgG"/>
    <property type="match status" value="1"/>
</dbReference>
<protein>
    <recommendedName>
        <fullName evidence="2">FlgO domain-containing protein</fullName>
    </recommendedName>
</protein>
<organism evidence="1">
    <name type="scientific">marine metagenome</name>
    <dbReference type="NCBI Taxonomy" id="408172"/>
    <lineage>
        <taxon>unclassified sequences</taxon>
        <taxon>metagenomes</taxon>
        <taxon>ecological metagenomes</taxon>
    </lineage>
</organism>
<dbReference type="EMBL" id="UINC01021463">
    <property type="protein sequence ID" value="SVA89055.1"/>
    <property type="molecule type" value="Genomic_DNA"/>
</dbReference>
<dbReference type="SUPFAM" id="SSF52964">
    <property type="entry name" value="TolB, N-terminal domain"/>
    <property type="match status" value="1"/>
</dbReference>
<sequence length="329" mass="35803">MKRISLLVLVSSLSAQTTIAVVDFEAKGVSNDEASALSDRLRNELTEFGEYTVVERSQMEEVLKEQGFQQSGCVSNECAVEVGELVGVQQIVVGSISRVGDVMSVSARIVSVETGTVLTAASYDHEGKIGDLLKTGMNRVALDLAGIELISDQTSIFLETRIGIFSPEIENFNKIYGNDAFLPTLVVGLGTNHNFLVVRYNLYEQTGQSVVTGVDLDGDASWRQEFITIGLRSYDQTQTSVYLELAYSIGKAKETITTEMPEYTALNSSWNAPDIRGGAIALGFKFIDFGMGFQFSGEIGYVHLPVTTTDDKEINIGGRQLSLGLTWGM</sequence>
<evidence type="ECO:0008006" key="2">
    <source>
        <dbReference type="Google" id="ProtNLM"/>
    </source>
</evidence>
<dbReference type="Gene3D" id="3.40.50.10610">
    <property type="entry name" value="ABC-type transport auxiliary lipoprotein component"/>
    <property type="match status" value="1"/>
</dbReference>
<proteinExistence type="predicted"/>